<accession>A0A8J3N8N6</accession>
<keyword evidence="3" id="KW-1185">Reference proteome</keyword>
<gene>
    <name evidence="2" type="ORF">Aru02nite_11700</name>
</gene>
<reference evidence="2" key="1">
    <citation type="submission" date="2021-01" db="EMBL/GenBank/DDBJ databases">
        <title>Whole genome shotgun sequence of Actinocatenispora rupis NBRC 107355.</title>
        <authorList>
            <person name="Komaki H."/>
            <person name="Tamura T."/>
        </authorList>
    </citation>
    <scope>NUCLEOTIDE SEQUENCE</scope>
    <source>
        <strain evidence="2">NBRC 107355</strain>
    </source>
</reference>
<dbReference type="Gene3D" id="1.10.3300.10">
    <property type="entry name" value="Jann2411-like domain"/>
    <property type="match status" value="1"/>
</dbReference>
<evidence type="ECO:0000313" key="3">
    <source>
        <dbReference type="Proteomes" id="UP000612808"/>
    </source>
</evidence>
<dbReference type="Pfam" id="PF11706">
    <property type="entry name" value="zf-CGNR"/>
    <property type="match status" value="1"/>
</dbReference>
<dbReference type="RefSeq" id="WP_239076426.1">
    <property type="nucleotide sequence ID" value="NZ_BAAAZM010000033.1"/>
</dbReference>
<dbReference type="InterPro" id="IPR023286">
    <property type="entry name" value="ABATE_dom_sf"/>
</dbReference>
<dbReference type="SUPFAM" id="SSF160904">
    <property type="entry name" value="Jann2411-like"/>
    <property type="match status" value="1"/>
</dbReference>
<feature type="domain" description="Zinc finger CGNR" evidence="1">
    <location>
        <begin position="130"/>
        <end position="172"/>
    </location>
</feature>
<evidence type="ECO:0000313" key="2">
    <source>
        <dbReference type="EMBL" id="GID10281.1"/>
    </source>
</evidence>
<dbReference type="Pfam" id="PF07336">
    <property type="entry name" value="ABATE"/>
    <property type="match status" value="1"/>
</dbReference>
<dbReference type="Proteomes" id="UP000612808">
    <property type="component" value="Unassembled WGS sequence"/>
</dbReference>
<dbReference type="PANTHER" id="PTHR35525">
    <property type="entry name" value="BLL6575 PROTEIN"/>
    <property type="match status" value="1"/>
</dbReference>
<dbReference type="InterPro" id="IPR021005">
    <property type="entry name" value="Znf_CGNR"/>
</dbReference>
<protein>
    <recommendedName>
        <fullName evidence="1">Zinc finger CGNR domain-containing protein</fullName>
    </recommendedName>
</protein>
<comment type="caution">
    <text evidence="2">The sequence shown here is derived from an EMBL/GenBank/DDBJ whole genome shotgun (WGS) entry which is preliminary data.</text>
</comment>
<dbReference type="InterPro" id="IPR010852">
    <property type="entry name" value="ABATE"/>
</dbReference>
<dbReference type="EMBL" id="BOMB01000007">
    <property type="protein sequence ID" value="GID10281.1"/>
    <property type="molecule type" value="Genomic_DNA"/>
</dbReference>
<dbReference type="AlphaFoldDB" id="A0A8J3N8N6"/>
<proteinExistence type="predicted"/>
<evidence type="ECO:0000259" key="1">
    <source>
        <dbReference type="Pfam" id="PF11706"/>
    </source>
</evidence>
<name>A0A8J3N8N6_9ACTN</name>
<sequence length="176" mass="19380">MAESVPAPLRLVESFLNSVDVESGADDLVDVPTFRRWLADHGHPAPARDTDLDLARRLRTELRAEAATHHGVDTDRDRTELDRIAAGIPLAATFGPDGARPAPAGTGVVGTLGEILAAVTLASHDGTWRRLKICPADDCRWVYYDTSRNSSRRWCSMRVCGNRNKTRTYRQRATTA</sequence>
<organism evidence="2 3">
    <name type="scientific">Actinocatenispora rupis</name>
    <dbReference type="NCBI Taxonomy" id="519421"/>
    <lineage>
        <taxon>Bacteria</taxon>
        <taxon>Bacillati</taxon>
        <taxon>Actinomycetota</taxon>
        <taxon>Actinomycetes</taxon>
        <taxon>Micromonosporales</taxon>
        <taxon>Micromonosporaceae</taxon>
        <taxon>Actinocatenispora</taxon>
    </lineage>
</organism>
<dbReference type="PANTHER" id="PTHR35525:SF3">
    <property type="entry name" value="BLL6575 PROTEIN"/>
    <property type="match status" value="1"/>
</dbReference>